<feature type="compositionally biased region" description="Polar residues" evidence="1">
    <location>
        <begin position="401"/>
        <end position="417"/>
    </location>
</feature>
<sequence>MALLPPLSPRGKGSGRDLNLPIYSGFSSLWAGVGICGCGKCCAASRTMAAEPVCVSSIMVAAASTVLITGLIGRSAGCGSEERILSMSSISSLGKEFVKTLNSISQSHSKGNVFSDWLEIAAITLHQLPYHSGDFPKDETFEALEATYLDRIKRYSRDEVAALTKMFSLTLMAHSQEAGDFLGAIASEQELLNTSSGGQFFTPYDLCRAIAKMTLHDAQTIYEEKGLITVSEPACGGGAMVIACAEELKEQGLDPRSCVQFDCIDVSRDAFNMTYIQLSALDLQAVVRHGNTLSNEMWESRPTPQLRYFDQWLKEQQSWHRLEQLRELFINPEAFFAEETTFTDQENADKSAPAMFKEPQTRTDKQAEQPSLFDMDTFADVTSAESKQPRPRRQADITLPQPGQQMDLFSNDINVQE</sequence>
<evidence type="ECO:0000259" key="2">
    <source>
        <dbReference type="Pfam" id="PF02384"/>
    </source>
</evidence>
<dbReference type="Pfam" id="PF02384">
    <property type="entry name" value="N6_Mtase"/>
    <property type="match status" value="1"/>
</dbReference>
<dbReference type="InterPro" id="IPR003356">
    <property type="entry name" value="DNA_methylase_A-5"/>
</dbReference>
<dbReference type="AlphaFoldDB" id="A0A6M0RXX8"/>
<gene>
    <name evidence="3" type="ORF">DXZ20_36605</name>
</gene>
<comment type="caution">
    <text evidence="3">The sequence shown here is derived from an EMBL/GenBank/DDBJ whole genome shotgun (WGS) entry which is preliminary data.</text>
</comment>
<evidence type="ECO:0000256" key="1">
    <source>
        <dbReference type="SAM" id="MobiDB-lite"/>
    </source>
</evidence>
<accession>A0A6M0RXX8</accession>
<name>A0A6M0RXX8_9CYAN</name>
<dbReference type="InterPro" id="IPR029063">
    <property type="entry name" value="SAM-dependent_MTases_sf"/>
</dbReference>
<proteinExistence type="predicted"/>
<protein>
    <recommendedName>
        <fullName evidence="2">DNA methylase adenine-specific domain-containing protein</fullName>
    </recommendedName>
</protein>
<dbReference type="SUPFAM" id="SSF53335">
    <property type="entry name" value="S-adenosyl-L-methionine-dependent methyltransferases"/>
    <property type="match status" value="1"/>
</dbReference>
<feature type="region of interest" description="Disordered" evidence="1">
    <location>
        <begin position="342"/>
        <end position="417"/>
    </location>
</feature>
<dbReference type="GO" id="GO:0003677">
    <property type="term" value="F:DNA binding"/>
    <property type="evidence" value="ECO:0007669"/>
    <property type="project" value="InterPro"/>
</dbReference>
<dbReference type="GO" id="GO:0008170">
    <property type="term" value="F:N-methyltransferase activity"/>
    <property type="evidence" value="ECO:0007669"/>
    <property type="project" value="InterPro"/>
</dbReference>
<evidence type="ECO:0000313" key="3">
    <source>
        <dbReference type="EMBL" id="NEZ61065.1"/>
    </source>
</evidence>
<dbReference type="Gene3D" id="3.40.50.150">
    <property type="entry name" value="Vaccinia Virus protein VP39"/>
    <property type="match status" value="1"/>
</dbReference>
<evidence type="ECO:0000313" key="4">
    <source>
        <dbReference type="Proteomes" id="UP000481033"/>
    </source>
</evidence>
<dbReference type="EMBL" id="QXHD01000004">
    <property type="protein sequence ID" value="NEZ61065.1"/>
    <property type="molecule type" value="Genomic_DNA"/>
</dbReference>
<organism evidence="3 4">
    <name type="scientific">Adonisia turfae CCMR0081</name>
    <dbReference type="NCBI Taxonomy" id="2292702"/>
    <lineage>
        <taxon>Bacteria</taxon>
        <taxon>Bacillati</taxon>
        <taxon>Cyanobacteriota</taxon>
        <taxon>Adonisia</taxon>
        <taxon>Adonisia turfae</taxon>
    </lineage>
</organism>
<dbReference type="PRINTS" id="PR00507">
    <property type="entry name" value="N12N6MTFRASE"/>
</dbReference>
<dbReference type="Proteomes" id="UP000481033">
    <property type="component" value="Unassembled WGS sequence"/>
</dbReference>
<feature type="domain" description="DNA methylase adenine-specific" evidence="2">
    <location>
        <begin position="194"/>
        <end position="299"/>
    </location>
</feature>
<keyword evidence="4" id="KW-1185">Reference proteome</keyword>
<dbReference type="RefSeq" id="WP_250566052.1">
    <property type="nucleotide sequence ID" value="NZ_QXHD01000004.1"/>
</dbReference>
<reference evidence="3 4" key="1">
    <citation type="journal article" date="2020" name="Microb. Ecol.">
        <title>Ecogenomics of the Marine Benthic Filamentous Cyanobacterium Adonisia.</title>
        <authorList>
            <person name="Walter J.M."/>
            <person name="Coutinho F.H."/>
            <person name="Leomil L."/>
            <person name="Hargreaves P.I."/>
            <person name="Campeao M.E."/>
            <person name="Vieira V.V."/>
            <person name="Silva B.S."/>
            <person name="Fistarol G.O."/>
            <person name="Salomon P.S."/>
            <person name="Sawabe T."/>
            <person name="Mino S."/>
            <person name="Hosokawa M."/>
            <person name="Miyashita H."/>
            <person name="Maruyama F."/>
            <person name="van Verk M.C."/>
            <person name="Dutilh B.E."/>
            <person name="Thompson C.C."/>
            <person name="Thompson F.L."/>
        </authorList>
    </citation>
    <scope>NUCLEOTIDE SEQUENCE [LARGE SCALE GENOMIC DNA]</scope>
    <source>
        <strain evidence="3 4">CCMR0081</strain>
    </source>
</reference>